<feature type="DNA-binding region" description="H-T-H motif" evidence="4">
    <location>
        <begin position="31"/>
        <end position="50"/>
    </location>
</feature>
<dbReference type="InterPro" id="IPR041678">
    <property type="entry name" value="TetR_C_16"/>
</dbReference>
<dbReference type="OrthoDB" id="3210235at2"/>
<evidence type="ECO:0000256" key="1">
    <source>
        <dbReference type="ARBA" id="ARBA00023015"/>
    </source>
</evidence>
<dbReference type="GO" id="GO:0000976">
    <property type="term" value="F:transcription cis-regulatory region binding"/>
    <property type="evidence" value="ECO:0007669"/>
    <property type="project" value="TreeGrafter"/>
</dbReference>
<keyword evidence="3" id="KW-0804">Transcription</keyword>
<dbReference type="PANTHER" id="PTHR30055">
    <property type="entry name" value="HTH-TYPE TRANSCRIPTIONAL REGULATOR RUTR"/>
    <property type="match status" value="1"/>
</dbReference>
<dbReference type="InterPro" id="IPR009057">
    <property type="entry name" value="Homeodomain-like_sf"/>
</dbReference>
<reference evidence="6 7" key="1">
    <citation type="submission" date="2019-03" db="EMBL/GenBank/DDBJ databases">
        <title>Genomic Encyclopedia of Type Strains, Phase III (KMG-III): the genomes of soil and plant-associated and newly described type strains.</title>
        <authorList>
            <person name="Whitman W."/>
        </authorList>
    </citation>
    <scope>NUCLEOTIDE SEQUENCE [LARGE SCALE GENOMIC DNA]</scope>
    <source>
        <strain evidence="6 7">VKM Ac-2527</strain>
    </source>
</reference>
<name>A0A4V3C9H1_9ACTN</name>
<evidence type="ECO:0000256" key="4">
    <source>
        <dbReference type="PROSITE-ProRule" id="PRU00335"/>
    </source>
</evidence>
<evidence type="ECO:0000259" key="5">
    <source>
        <dbReference type="PROSITE" id="PS50977"/>
    </source>
</evidence>
<dbReference type="Pfam" id="PF17920">
    <property type="entry name" value="TetR_C_16"/>
    <property type="match status" value="1"/>
</dbReference>
<dbReference type="Pfam" id="PF00440">
    <property type="entry name" value="TetR_N"/>
    <property type="match status" value="1"/>
</dbReference>
<keyword evidence="1" id="KW-0805">Transcription regulation</keyword>
<comment type="caution">
    <text evidence="6">The sequence shown here is derived from an EMBL/GenBank/DDBJ whole genome shotgun (WGS) entry which is preliminary data.</text>
</comment>
<dbReference type="Proteomes" id="UP000295388">
    <property type="component" value="Unassembled WGS sequence"/>
</dbReference>
<accession>A0A4V3C9H1</accession>
<dbReference type="EMBL" id="SNWQ01000012">
    <property type="protein sequence ID" value="TDO45678.1"/>
    <property type="molecule type" value="Genomic_DNA"/>
</dbReference>
<dbReference type="RefSeq" id="WP_133802317.1">
    <property type="nucleotide sequence ID" value="NZ_SNWQ01000012.1"/>
</dbReference>
<dbReference type="PROSITE" id="PS50977">
    <property type="entry name" value="HTH_TETR_2"/>
    <property type="match status" value="1"/>
</dbReference>
<keyword evidence="2 4" id="KW-0238">DNA-binding</keyword>
<dbReference type="InterPro" id="IPR001647">
    <property type="entry name" value="HTH_TetR"/>
</dbReference>
<dbReference type="Gene3D" id="1.10.357.10">
    <property type="entry name" value="Tetracycline Repressor, domain 2"/>
    <property type="match status" value="1"/>
</dbReference>
<evidence type="ECO:0000256" key="2">
    <source>
        <dbReference type="ARBA" id="ARBA00023125"/>
    </source>
</evidence>
<dbReference type="AlphaFoldDB" id="A0A4V3C9H1"/>
<gene>
    <name evidence="6" type="ORF">EV643_1122</name>
</gene>
<dbReference type="InterPro" id="IPR036271">
    <property type="entry name" value="Tet_transcr_reg_TetR-rel_C_sf"/>
</dbReference>
<organism evidence="6 7">
    <name type="scientific">Kribbella caucasensis</name>
    <dbReference type="NCBI Taxonomy" id="2512215"/>
    <lineage>
        <taxon>Bacteria</taxon>
        <taxon>Bacillati</taxon>
        <taxon>Actinomycetota</taxon>
        <taxon>Actinomycetes</taxon>
        <taxon>Propionibacteriales</taxon>
        <taxon>Kribbellaceae</taxon>
        <taxon>Kribbella</taxon>
    </lineage>
</organism>
<evidence type="ECO:0000313" key="6">
    <source>
        <dbReference type="EMBL" id="TDO45678.1"/>
    </source>
</evidence>
<dbReference type="GO" id="GO:0003700">
    <property type="term" value="F:DNA-binding transcription factor activity"/>
    <property type="evidence" value="ECO:0007669"/>
    <property type="project" value="TreeGrafter"/>
</dbReference>
<sequence length="195" mass="21256">MTHKRDREATRARLLECARLRFARDGYDGTSVRDVAGDVGVDPALVFRYFGSKSKLFTEAMATSSAPVVLPDGPVDELPAKLLRQLVFEDWAEYAGEHPLIAMLRSASHDDMRDRVRQQVCDGYLGVLQELADGNEDADLRTELFAAWLLGIGILRTAVGTPTLAKATEADIAPHLAAVGEALFGRPIPVPEVPT</sequence>
<protein>
    <submittedName>
        <fullName evidence="6">TetR family transcriptional regulator</fullName>
    </submittedName>
</protein>
<evidence type="ECO:0000313" key="7">
    <source>
        <dbReference type="Proteomes" id="UP000295388"/>
    </source>
</evidence>
<dbReference type="InterPro" id="IPR050109">
    <property type="entry name" value="HTH-type_TetR-like_transc_reg"/>
</dbReference>
<evidence type="ECO:0000256" key="3">
    <source>
        <dbReference type="ARBA" id="ARBA00023163"/>
    </source>
</evidence>
<dbReference type="SUPFAM" id="SSF46689">
    <property type="entry name" value="Homeodomain-like"/>
    <property type="match status" value="1"/>
</dbReference>
<dbReference type="PANTHER" id="PTHR30055:SF234">
    <property type="entry name" value="HTH-TYPE TRANSCRIPTIONAL REGULATOR BETI"/>
    <property type="match status" value="1"/>
</dbReference>
<keyword evidence="7" id="KW-1185">Reference proteome</keyword>
<feature type="domain" description="HTH tetR-type" evidence="5">
    <location>
        <begin position="8"/>
        <end position="68"/>
    </location>
</feature>
<dbReference type="SUPFAM" id="SSF48498">
    <property type="entry name" value="Tetracyclin repressor-like, C-terminal domain"/>
    <property type="match status" value="1"/>
</dbReference>
<proteinExistence type="predicted"/>